<evidence type="ECO:0000313" key="3">
    <source>
        <dbReference type="EMBL" id="CAE09876.1"/>
    </source>
</evidence>
<dbReference type="Pfam" id="PF01451">
    <property type="entry name" value="LMWPc"/>
    <property type="match status" value="1"/>
</dbReference>
<dbReference type="InterPro" id="IPR036196">
    <property type="entry name" value="Ptyr_pPase_sf"/>
</dbReference>
<dbReference type="PANTHER" id="PTHR43428:SF1">
    <property type="entry name" value="ARSENATE REDUCTASE"/>
    <property type="match status" value="1"/>
</dbReference>
<dbReference type="AlphaFoldDB" id="Q7M9Q6"/>
<evidence type="ECO:0000313" key="4">
    <source>
        <dbReference type="Proteomes" id="UP000000422"/>
    </source>
</evidence>
<dbReference type="STRING" id="273121.WS0760"/>
<dbReference type="HOGENOM" id="CLU_071415_3_2_7"/>
<feature type="domain" description="Phosphotyrosine protein phosphatase I" evidence="2">
    <location>
        <begin position="7"/>
        <end position="143"/>
    </location>
</feature>
<dbReference type="EMBL" id="BX571659">
    <property type="protein sequence ID" value="CAE09876.1"/>
    <property type="molecule type" value="Genomic_DNA"/>
</dbReference>
<reference evidence="3 4" key="1">
    <citation type="journal article" date="2003" name="Proc. Natl. Acad. Sci. U.S.A.">
        <title>Complete genome sequence and analysis of Wolinella succinogenes.</title>
        <authorList>
            <person name="Baar C."/>
            <person name="Eppinger M."/>
            <person name="Raddatz G."/>
            <person name="Simon JM."/>
            <person name="Lanz C."/>
            <person name="Klimmek O."/>
            <person name="Nandakumar R."/>
            <person name="Gross R."/>
            <person name="Rosinus A."/>
            <person name="Keller H."/>
            <person name="Jagtap P."/>
            <person name="Linke B."/>
            <person name="Meyer F."/>
            <person name="Lederer H."/>
            <person name="Schuster S.C."/>
        </authorList>
    </citation>
    <scope>NUCLEOTIDE SEQUENCE [LARGE SCALE GENOMIC DNA]</scope>
    <source>
        <strain evidence="4">ATCC 29543 / DSM 1740 / CCUG 13145 / JCM 31913 / LMG 7466 / NCTC 11488 / FDC 602W</strain>
    </source>
</reference>
<evidence type="ECO:0000259" key="2">
    <source>
        <dbReference type="SMART" id="SM00226"/>
    </source>
</evidence>
<dbReference type="KEGG" id="wsu:WS0760"/>
<organism evidence="4">
    <name type="scientific">Wolinella succinogenes (strain ATCC 29543 / DSM 1740 / CCUG 13145 / JCM 31913 / LMG 7466 / NCTC 11488 / FDC 602W)</name>
    <name type="common">Vibrio succinogenes</name>
    <dbReference type="NCBI Taxonomy" id="273121"/>
    <lineage>
        <taxon>Bacteria</taxon>
        <taxon>Pseudomonadati</taxon>
        <taxon>Campylobacterota</taxon>
        <taxon>Epsilonproteobacteria</taxon>
        <taxon>Campylobacterales</taxon>
        <taxon>Helicobacteraceae</taxon>
        <taxon>Wolinella</taxon>
    </lineage>
</organism>
<dbReference type="SUPFAM" id="SSF52788">
    <property type="entry name" value="Phosphotyrosine protein phosphatases I"/>
    <property type="match status" value="1"/>
</dbReference>
<sequence>MSHAHKTKVLFVCIHNSARSQMAEAFLRALGGEEFEAESAGFEPGILNPLAVSTMQEVGIDISHHTPQSVFELFKQGKRYNYVITVCDESSAERCPLFPGAVERIHWSFKDPSSLTGSEEEKRSVVALIREEIKSAVAGFIATHRARS</sequence>
<protein>
    <submittedName>
        <fullName evidence="3">PUTATIVE ARSENATE REDUCTASE</fullName>
    </submittedName>
</protein>
<dbReference type="eggNOG" id="COG0394">
    <property type="taxonomic scope" value="Bacteria"/>
</dbReference>
<dbReference type="SMART" id="SM00226">
    <property type="entry name" value="LMWPc"/>
    <property type="match status" value="1"/>
</dbReference>
<dbReference type="Gene3D" id="3.40.50.2300">
    <property type="match status" value="1"/>
</dbReference>
<accession>Q7M9Q6</accession>
<dbReference type="InterPro" id="IPR023485">
    <property type="entry name" value="Ptyr_pPase"/>
</dbReference>
<keyword evidence="4" id="KW-1185">Reference proteome</keyword>
<dbReference type="GO" id="GO:0046685">
    <property type="term" value="P:response to arsenic-containing substance"/>
    <property type="evidence" value="ECO:0007669"/>
    <property type="project" value="UniProtKB-KW"/>
</dbReference>
<keyword evidence="1" id="KW-0059">Arsenical resistance</keyword>
<name>Q7M9Q6_WOLSU</name>
<dbReference type="Proteomes" id="UP000000422">
    <property type="component" value="Chromosome"/>
</dbReference>
<dbReference type="RefSeq" id="WP_011138673.1">
    <property type="nucleotide sequence ID" value="NC_005090.1"/>
</dbReference>
<proteinExistence type="predicted"/>
<gene>
    <name evidence="3" type="ordered locus">WS0760</name>
</gene>
<dbReference type="PANTHER" id="PTHR43428">
    <property type="entry name" value="ARSENATE REDUCTASE"/>
    <property type="match status" value="1"/>
</dbReference>
<dbReference type="CDD" id="cd16345">
    <property type="entry name" value="LMWP_ArsC"/>
    <property type="match status" value="1"/>
</dbReference>
<evidence type="ECO:0000256" key="1">
    <source>
        <dbReference type="ARBA" id="ARBA00022849"/>
    </source>
</evidence>